<evidence type="ECO:0000256" key="5">
    <source>
        <dbReference type="ARBA" id="ARBA00022692"/>
    </source>
</evidence>
<dbReference type="Gene3D" id="1.20.1530.10">
    <property type="entry name" value="Na+/H+ antiporter like domain"/>
    <property type="match status" value="1"/>
</dbReference>
<evidence type="ECO:0000256" key="8">
    <source>
        <dbReference type="ARBA" id="ARBA00023065"/>
    </source>
</evidence>
<dbReference type="Pfam" id="PF06965">
    <property type="entry name" value="Na_H_antiport_1"/>
    <property type="match status" value="1"/>
</dbReference>
<dbReference type="HAMAP" id="MF_01844">
    <property type="entry name" value="NhaA"/>
    <property type="match status" value="1"/>
</dbReference>
<feature type="transmembrane region" description="Helical" evidence="11">
    <location>
        <begin position="409"/>
        <end position="428"/>
    </location>
</feature>
<dbReference type="RefSeq" id="WP_083529097.1">
    <property type="nucleotide sequence ID" value="NZ_BJZR01000029.1"/>
</dbReference>
<dbReference type="PANTHER" id="PTHR30341:SF0">
    <property type="entry name" value="NA(+)_H(+) ANTIPORTER NHAA"/>
    <property type="match status" value="1"/>
</dbReference>
<feature type="transmembrane region" description="Helical" evidence="11">
    <location>
        <begin position="303"/>
        <end position="324"/>
    </location>
</feature>
<feature type="transmembrane region" description="Helical" evidence="11">
    <location>
        <begin position="181"/>
        <end position="205"/>
    </location>
</feature>
<evidence type="ECO:0000256" key="4">
    <source>
        <dbReference type="ARBA" id="ARBA00022475"/>
    </source>
</evidence>
<gene>
    <name evidence="13" type="primary">nhaA_2</name>
    <name evidence="11" type="synonym">nhaA</name>
    <name evidence="13" type="ORF">KFL01_13560</name>
</gene>
<evidence type="ECO:0000256" key="9">
    <source>
        <dbReference type="ARBA" id="ARBA00023136"/>
    </source>
</evidence>
<protein>
    <recommendedName>
        <fullName evidence="11">Na(+)/H(+) antiporter NhaA</fullName>
    </recommendedName>
    <alternativeName>
        <fullName evidence="11">Sodium/proton antiporter NhaA</fullName>
    </alternativeName>
</protein>
<comment type="subcellular location">
    <subcellularLocation>
        <location evidence="1">Cell inner membrane</location>
        <topology evidence="1">Multi-pass membrane protein</topology>
    </subcellularLocation>
    <subcellularLocation>
        <location evidence="11">Cell membrane</location>
        <topology evidence="11">Multi-pass membrane protein</topology>
    </subcellularLocation>
</comment>
<evidence type="ECO:0000256" key="6">
    <source>
        <dbReference type="ARBA" id="ARBA00022989"/>
    </source>
</evidence>
<comment type="catalytic activity">
    <reaction evidence="11">
        <text>Na(+)(in) + 2 H(+)(out) = Na(+)(out) + 2 H(+)(in)</text>
        <dbReference type="Rhea" id="RHEA:29251"/>
        <dbReference type="ChEBI" id="CHEBI:15378"/>
        <dbReference type="ChEBI" id="CHEBI:29101"/>
    </reaction>
</comment>
<keyword evidence="10 11" id="KW-0739">Sodium transport</keyword>
<sequence length="464" mass="49494">MSSHDPTVRPEDSPEHRAQDHSRDTLRRGSYREVLRVGEILRKETVGGLLLVAAALVAIVWANSPFADSYFALRDLEVGYEPWHLKLSLGTWAADGLLAIFFFLVGLELKREFVAGDLREFRRSVVPVTAAVGGVVVPALIYAAFNAADPETSGGWAIPTATDIAFAVAVLAIIGSHLPAALRLFLLTLAVVDDLLAITIIAVFYSEDVSFSPLLLALVPYALYLFLAQKYRRFFGLRAPAAWLILLPIGIVVWVLVHEAGIHATVAGVLLGFAVPVIRSEASGGPGAGPGLAEIFEHRFRPLSAGFAVPVFAFFSAGVAVGGWDGLTSALSSPVTLGIVAGLVLGKPIGIVGATWLVTKLTRARLDPAFQWIDLVGVALLAGIGFTVSLLIAELSFAPGSLPGDQAKVAILSASVLAAALASVLLRARNRRYRMIEKLESVDEDHDGIPDVYEEDEARGRGRP</sequence>
<reference evidence="13 14" key="1">
    <citation type="submission" date="2019-07" db="EMBL/GenBank/DDBJ databases">
        <title>Whole genome shotgun sequence of Kocuria flava NBRC 107626.</title>
        <authorList>
            <person name="Hosoyama A."/>
            <person name="Uohara A."/>
            <person name="Ohji S."/>
            <person name="Ichikawa N."/>
        </authorList>
    </citation>
    <scope>NUCLEOTIDE SEQUENCE [LARGE SCALE GENOMIC DNA]</scope>
    <source>
        <strain evidence="13 14">NBRC 107626</strain>
    </source>
</reference>
<organism evidence="13 14">
    <name type="scientific">Kocuria flava</name>
    <dbReference type="NCBI Taxonomy" id="446860"/>
    <lineage>
        <taxon>Bacteria</taxon>
        <taxon>Bacillati</taxon>
        <taxon>Actinomycetota</taxon>
        <taxon>Actinomycetes</taxon>
        <taxon>Micrococcales</taxon>
        <taxon>Micrococcaceae</taxon>
        <taxon>Kocuria</taxon>
    </lineage>
</organism>
<keyword evidence="2 11" id="KW-0813">Transport</keyword>
<dbReference type="NCBIfam" id="TIGR00773">
    <property type="entry name" value="NhaA"/>
    <property type="match status" value="1"/>
</dbReference>
<evidence type="ECO:0000256" key="7">
    <source>
        <dbReference type="ARBA" id="ARBA00023053"/>
    </source>
</evidence>
<evidence type="ECO:0000313" key="13">
    <source>
        <dbReference type="EMBL" id="GEO92050.1"/>
    </source>
</evidence>
<accession>A0ABQ0XB80</accession>
<evidence type="ECO:0000256" key="1">
    <source>
        <dbReference type="ARBA" id="ARBA00004429"/>
    </source>
</evidence>
<feature type="transmembrane region" description="Helical" evidence="11">
    <location>
        <begin position="156"/>
        <end position="174"/>
    </location>
</feature>
<feature type="transmembrane region" description="Helical" evidence="11">
    <location>
        <begin position="211"/>
        <end position="228"/>
    </location>
</feature>
<evidence type="ECO:0000256" key="10">
    <source>
        <dbReference type="ARBA" id="ARBA00023201"/>
    </source>
</evidence>
<keyword evidence="4 11" id="KW-1003">Cell membrane</keyword>
<keyword evidence="9 11" id="KW-0472">Membrane</keyword>
<evidence type="ECO:0000256" key="2">
    <source>
        <dbReference type="ARBA" id="ARBA00022448"/>
    </source>
</evidence>
<feature type="transmembrane region" description="Helical" evidence="11">
    <location>
        <begin position="125"/>
        <end position="144"/>
    </location>
</feature>
<evidence type="ECO:0000256" key="12">
    <source>
        <dbReference type="SAM" id="MobiDB-lite"/>
    </source>
</evidence>
<dbReference type="InterPro" id="IPR023171">
    <property type="entry name" value="Na/H_antiporter_dom_sf"/>
</dbReference>
<keyword evidence="6 11" id="KW-1133">Transmembrane helix</keyword>
<evidence type="ECO:0000256" key="3">
    <source>
        <dbReference type="ARBA" id="ARBA00022449"/>
    </source>
</evidence>
<feature type="transmembrane region" description="Helical" evidence="11">
    <location>
        <begin position="370"/>
        <end position="397"/>
    </location>
</feature>
<keyword evidence="3 11" id="KW-0050">Antiport</keyword>
<feature type="transmembrane region" description="Helical" evidence="11">
    <location>
        <begin position="262"/>
        <end position="282"/>
    </location>
</feature>
<dbReference type="EMBL" id="BJZR01000029">
    <property type="protein sequence ID" value="GEO92050.1"/>
    <property type="molecule type" value="Genomic_DNA"/>
</dbReference>
<evidence type="ECO:0000313" key="14">
    <source>
        <dbReference type="Proteomes" id="UP000321155"/>
    </source>
</evidence>
<dbReference type="InterPro" id="IPR004670">
    <property type="entry name" value="NhaA"/>
</dbReference>
<evidence type="ECO:0000256" key="11">
    <source>
        <dbReference type="HAMAP-Rule" id="MF_01844"/>
    </source>
</evidence>
<keyword evidence="14" id="KW-1185">Reference proteome</keyword>
<feature type="transmembrane region" description="Helical" evidence="11">
    <location>
        <begin position="45"/>
        <end position="63"/>
    </location>
</feature>
<keyword evidence="5 11" id="KW-0812">Transmembrane</keyword>
<feature type="transmembrane region" description="Helical" evidence="11">
    <location>
        <begin position="83"/>
        <end position="105"/>
    </location>
</feature>
<proteinExistence type="inferred from homology"/>
<dbReference type="Proteomes" id="UP000321155">
    <property type="component" value="Unassembled WGS sequence"/>
</dbReference>
<dbReference type="PANTHER" id="PTHR30341">
    <property type="entry name" value="SODIUM ION/PROTON ANTIPORTER NHAA-RELATED"/>
    <property type="match status" value="1"/>
</dbReference>
<comment type="similarity">
    <text evidence="11">Belongs to the NhaA Na(+)/H(+) (TC 2.A.33) antiporter family.</text>
</comment>
<name>A0ABQ0XB80_9MICC</name>
<feature type="transmembrane region" description="Helical" evidence="11">
    <location>
        <begin position="336"/>
        <end position="358"/>
    </location>
</feature>
<feature type="transmembrane region" description="Helical" evidence="11">
    <location>
        <begin position="235"/>
        <end position="256"/>
    </location>
</feature>
<feature type="region of interest" description="Disordered" evidence="12">
    <location>
        <begin position="1"/>
        <end position="25"/>
    </location>
</feature>
<keyword evidence="7 11" id="KW-0915">Sodium</keyword>
<comment type="function">
    <text evidence="11">Na(+)/H(+) antiporter that extrudes sodium in exchange for external protons.</text>
</comment>
<keyword evidence="8 11" id="KW-0406">Ion transport</keyword>
<comment type="caution">
    <text evidence="13">The sequence shown here is derived from an EMBL/GenBank/DDBJ whole genome shotgun (WGS) entry which is preliminary data.</text>
</comment>